<evidence type="ECO:0000313" key="4">
    <source>
        <dbReference type="Proteomes" id="UP000317977"/>
    </source>
</evidence>
<protein>
    <recommendedName>
        <fullName evidence="5">Virus attachment protein p12 family protein</fullName>
    </recommendedName>
</protein>
<keyword evidence="2" id="KW-0472">Membrane</keyword>
<dbReference type="RefSeq" id="WP_146536586.1">
    <property type="nucleotide sequence ID" value="NZ_SJPX01000005.1"/>
</dbReference>
<name>A0A5C6EIB2_9BACT</name>
<keyword evidence="2" id="KW-1133">Transmembrane helix</keyword>
<dbReference type="EMBL" id="SJPX01000005">
    <property type="protein sequence ID" value="TWU48185.1"/>
    <property type="molecule type" value="Genomic_DNA"/>
</dbReference>
<reference evidence="3 4" key="1">
    <citation type="submission" date="2019-02" db="EMBL/GenBank/DDBJ databases">
        <title>Deep-cultivation of Planctomycetes and their phenomic and genomic characterization uncovers novel biology.</title>
        <authorList>
            <person name="Wiegand S."/>
            <person name="Jogler M."/>
            <person name="Boedeker C."/>
            <person name="Pinto D."/>
            <person name="Vollmers J."/>
            <person name="Rivas-Marin E."/>
            <person name="Kohn T."/>
            <person name="Peeters S.H."/>
            <person name="Heuer A."/>
            <person name="Rast P."/>
            <person name="Oberbeckmann S."/>
            <person name="Bunk B."/>
            <person name="Jeske O."/>
            <person name="Meyerdierks A."/>
            <person name="Storesund J.E."/>
            <person name="Kallscheuer N."/>
            <person name="Luecker S."/>
            <person name="Lage O.M."/>
            <person name="Pohl T."/>
            <person name="Merkel B.J."/>
            <person name="Hornburger P."/>
            <person name="Mueller R.-W."/>
            <person name="Bruemmer F."/>
            <person name="Labrenz M."/>
            <person name="Spormann A.M."/>
            <person name="Op Den Camp H."/>
            <person name="Overmann J."/>
            <person name="Amann R."/>
            <person name="Jetten M.S.M."/>
            <person name="Mascher T."/>
            <person name="Medema M.H."/>
            <person name="Devos D.P."/>
            <person name="Kaster A.-K."/>
            <person name="Ovreas L."/>
            <person name="Rohde M."/>
            <person name="Galperin M.Y."/>
            <person name="Jogler C."/>
        </authorList>
    </citation>
    <scope>NUCLEOTIDE SEQUENCE [LARGE SCALE GENOMIC DNA]</scope>
    <source>
        <strain evidence="3 4">Poly59</strain>
    </source>
</reference>
<keyword evidence="2" id="KW-0812">Transmembrane</keyword>
<evidence type="ECO:0000256" key="2">
    <source>
        <dbReference type="SAM" id="Phobius"/>
    </source>
</evidence>
<gene>
    <name evidence="3" type="ORF">Poly59_50310</name>
</gene>
<keyword evidence="4" id="KW-1185">Reference proteome</keyword>
<accession>A0A5C6EIB2</accession>
<dbReference type="AlphaFoldDB" id="A0A5C6EIB2"/>
<organism evidence="3 4">
    <name type="scientific">Rubripirellula reticaptiva</name>
    <dbReference type="NCBI Taxonomy" id="2528013"/>
    <lineage>
        <taxon>Bacteria</taxon>
        <taxon>Pseudomonadati</taxon>
        <taxon>Planctomycetota</taxon>
        <taxon>Planctomycetia</taxon>
        <taxon>Pirellulales</taxon>
        <taxon>Pirellulaceae</taxon>
        <taxon>Rubripirellula</taxon>
    </lineage>
</organism>
<comment type="caution">
    <text evidence="3">The sequence shown here is derived from an EMBL/GenBank/DDBJ whole genome shotgun (WGS) entry which is preliminary data.</text>
</comment>
<dbReference type="Proteomes" id="UP000317977">
    <property type="component" value="Unassembled WGS sequence"/>
</dbReference>
<feature type="region of interest" description="Disordered" evidence="1">
    <location>
        <begin position="38"/>
        <end position="64"/>
    </location>
</feature>
<dbReference type="OrthoDB" id="9904082at2"/>
<feature type="transmembrane region" description="Helical" evidence="2">
    <location>
        <begin position="6"/>
        <end position="24"/>
    </location>
</feature>
<evidence type="ECO:0000256" key="1">
    <source>
        <dbReference type="SAM" id="MobiDB-lite"/>
    </source>
</evidence>
<dbReference type="Pfam" id="PF12669">
    <property type="entry name" value="FeoB_associated"/>
    <property type="match status" value="1"/>
</dbReference>
<evidence type="ECO:0008006" key="5">
    <source>
        <dbReference type="Google" id="ProtNLM"/>
    </source>
</evidence>
<evidence type="ECO:0000313" key="3">
    <source>
        <dbReference type="EMBL" id="TWU48185.1"/>
    </source>
</evidence>
<proteinExistence type="predicted"/>
<sequence>MNWQNIIATAIVAVASLWLLRRVYRTISRGLRSGSGNVGGCGTCSKNPNNVDATPLVSLGRKKP</sequence>